<evidence type="ECO:0000256" key="1">
    <source>
        <dbReference type="ARBA" id="ARBA00004123"/>
    </source>
</evidence>
<dbReference type="InterPro" id="IPR050655">
    <property type="entry name" value="Plant_B3_domain"/>
</dbReference>
<dbReference type="SUPFAM" id="SSF101936">
    <property type="entry name" value="DNA-binding pseudobarrel domain"/>
    <property type="match status" value="2"/>
</dbReference>
<keyword evidence="2" id="KW-0805">Transcription regulation</keyword>
<evidence type="ECO:0000256" key="4">
    <source>
        <dbReference type="ARBA" id="ARBA00023163"/>
    </source>
</evidence>
<protein>
    <submittedName>
        <fullName evidence="8">B3 domain-containing protein-like protein</fullName>
    </submittedName>
</protein>
<sequence>MAEPPQGLERDMDDAYPKKPSFIKFFSMETNIDCLRLPPEFVAYHGNTLPFHCRLVLPNGRSWKVVLLNIASGCHFHTGWSDFIRDNDIRHGDTLTFTLVSEGIFDVKRYGVGNGCPPRRDIEVLNSDVESDEPYSPDVATSEDYEPSETDSEAHSDCSIDVSALALADYGHPTFVVVLTESSIKKSLKISIEFWRQHIRTSALEDPIYFTVESGGTWLLQLEHTETKIWVKKGWKRFKDANRLVVGVRCTFQLVDVDEVHFYVHLDR</sequence>
<dbReference type="Proteomes" id="UP001567538">
    <property type="component" value="Unassembled WGS sequence"/>
</dbReference>
<evidence type="ECO:0000313" key="8">
    <source>
        <dbReference type="EMBL" id="KAL1568447.1"/>
    </source>
</evidence>
<dbReference type="Pfam" id="PF02362">
    <property type="entry name" value="B3"/>
    <property type="match status" value="2"/>
</dbReference>
<dbReference type="InterPro" id="IPR003340">
    <property type="entry name" value="B3_DNA-bd"/>
</dbReference>
<organism evidence="8 9">
    <name type="scientific">Salvia divinorum</name>
    <name type="common">Maria pastora</name>
    <name type="synonym">Diviner's sage</name>
    <dbReference type="NCBI Taxonomy" id="28513"/>
    <lineage>
        <taxon>Eukaryota</taxon>
        <taxon>Viridiplantae</taxon>
        <taxon>Streptophyta</taxon>
        <taxon>Embryophyta</taxon>
        <taxon>Tracheophyta</taxon>
        <taxon>Spermatophyta</taxon>
        <taxon>Magnoliopsida</taxon>
        <taxon>eudicotyledons</taxon>
        <taxon>Gunneridae</taxon>
        <taxon>Pentapetalae</taxon>
        <taxon>asterids</taxon>
        <taxon>lamiids</taxon>
        <taxon>Lamiales</taxon>
        <taxon>Lamiaceae</taxon>
        <taxon>Nepetoideae</taxon>
        <taxon>Mentheae</taxon>
        <taxon>Salviinae</taxon>
        <taxon>Salvia</taxon>
        <taxon>Salvia subgen. Calosphace</taxon>
    </lineage>
</organism>
<dbReference type="AlphaFoldDB" id="A0ABD1IIA1"/>
<dbReference type="GO" id="GO:0005634">
    <property type="term" value="C:nucleus"/>
    <property type="evidence" value="ECO:0007669"/>
    <property type="project" value="UniProtKB-SubCell"/>
</dbReference>
<dbReference type="CDD" id="cd10017">
    <property type="entry name" value="B3_DNA"/>
    <property type="match status" value="2"/>
</dbReference>
<keyword evidence="5" id="KW-0539">Nucleus</keyword>
<evidence type="ECO:0000259" key="7">
    <source>
        <dbReference type="PROSITE" id="PS50863"/>
    </source>
</evidence>
<evidence type="ECO:0000256" key="6">
    <source>
        <dbReference type="SAM" id="MobiDB-lite"/>
    </source>
</evidence>
<accession>A0ABD1IIA1</accession>
<dbReference type="PANTHER" id="PTHR31920:SF132">
    <property type="entry name" value="TF-B3 DOMAIN-CONTAINING PROTEIN"/>
    <property type="match status" value="1"/>
</dbReference>
<proteinExistence type="predicted"/>
<feature type="domain" description="TF-B3" evidence="7">
    <location>
        <begin position="173"/>
        <end position="268"/>
    </location>
</feature>
<keyword evidence="9" id="KW-1185">Reference proteome</keyword>
<dbReference type="GO" id="GO:0003677">
    <property type="term" value="F:DNA binding"/>
    <property type="evidence" value="ECO:0007669"/>
    <property type="project" value="UniProtKB-KW"/>
</dbReference>
<dbReference type="PANTHER" id="PTHR31920">
    <property type="entry name" value="B3 DOMAIN-CONTAINING"/>
    <property type="match status" value="1"/>
</dbReference>
<dbReference type="Gene3D" id="2.40.330.10">
    <property type="entry name" value="DNA-binding pseudobarrel domain"/>
    <property type="match status" value="2"/>
</dbReference>
<evidence type="ECO:0000256" key="5">
    <source>
        <dbReference type="ARBA" id="ARBA00023242"/>
    </source>
</evidence>
<name>A0ABD1IIA1_SALDI</name>
<evidence type="ECO:0000313" key="9">
    <source>
        <dbReference type="Proteomes" id="UP001567538"/>
    </source>
</evidence>
<feature type="region of interest" description="Disordered" evidence="6">
    <location>
        <begin position="130"/>
        <end position="154"/>
    </location>
</feature>
<dbReference type="SMART" id="SM01019">
    <property type="entry name" value="B3"/>
    <property type="match status" value="2"/>
</dbReference>
<comment type="subcellular location">
    <subcellularLocation>
        <location evidence="1">Nucleus</location>
    </subcellularLocation>
</comment>
<feature type="compositionally biased region" description="Acidic residues" evidence="6">
    <location>
        <begin position="130"/>
        <end position="151"/>
    </location>
</feature>
<keyword evidence="3" id="KW-0238">DNA-binding</keyword>
<keyword evidence="4" id="KW-0804">Transcription</keyword>
<comment type="caution">
    <text evidence="8">The sequence shown here is derived from an EMBL/GenBank/DDBJ whole genome shotgun (WGS) entry which is preliminary data.</text>
</comment>
<evidence type="ECO:0000256" key="2">
    <source>
        <dbReference type="ARBA" id="ARBA00023015"/>
    </source>
</evidence>
<dbReference type="EMBL" id="JBEAFC010000001">
    <property type="protein sequence ID" value="KAL1568447.1"/>
    <property type="molecule type" value="Genomic_DNA"/>
</dbReference>
<dbReference type="PROSITE" id="PS50863">
    <property type="entry name" value="B3"/>
    <property type="match status" value="2"/>
</dbReference>
<reference evidence="8 9" key="1">
    <citation type="submission" date="2024-06" db="EMBL/GenBank/DDBJ databases">
        <title>A chromosome level genome sequence of Diviner's sage (Salvia divinorum).</title>
        <authorList>
            <person name="Ford S.A."/>
            <person name="Ro D.-K."/>
            <person name="Ness R.W."/>
            <person name="Phillips M.A."/>
        </authorList>
    </citation>
    <scope>NUCLEOTIDE SEQUENCE [LARGE SCALE GENOMIC DNA]</scope>
    <source>
        <strain evidence="8">SAF-2024a</strain>
        <tissue evidence="8">Leaf</tissue>
    </source>
</reference>
<feature type="domain" description="TF-B3" evidence="7">
    <location>
        <begin position="20"/>
        <end position="113"/>
    </location>
</feature>
<evidence type="ECO:0000256" key="3">
    <source>
        <dbReference type="ARBA" id="ARBA00023125"/>
    </source>
</evidence>
<gene>
    <name evidence="8" type="ORF">AAHA92_00062</name>
</gene>
<dbReference type="InterPro" id="IPR015300">
    <property type="entry name" value="DNA-bd_pseudobarrel_sf"/>
</dbReference>